<proteinExistence type="predicted"/>
<dbReference type="EMBL" id="CAWUON010000009">
    <property type="protein sequence ID" value="CAK7264983.1"/>
    <property type="molecule type" value="Genomic_DNA"/>
</dbReference>
<dbReference type="PANTHER" id="PTHR42067">
    <property type="entry name" value="YALI0C15378P"/>
    <property type="match status" value="1"/>
</dbReference>
<feature type="compositionally biased region" description="Acidic residues" evidence="1">
    <location>
        <begin position="254"/>
        <end position="263"/>
    </location>
</feature>
<evidence type="ECO:0000313" key="3">
    <source>
        <dbReference type="EMBL" id="CAK7264983.1"/>
    </source>
</evidence>
<dbReference type="PANTHER" id="PTHR42067:SF1">
    <property type="entry name" value="MITOTIC APPARATUS PROTEIN P62"/>
    <property type="match status" value="1"/>
</dbReference>
<feature type="compositionally biased region" description="Acidic residues" evidence="1">
    <location>
        <begin position="194"/>
        <end position="204"/>
    </location>
</feature>
<feature type="compositionally biased region" description="Low complexity" evidence="1">
    <location>
        <begin position="357"/>
        <end position="377"/>
    </location>
</feature>
<dbReference type="Gene3D" id="1.20.5.370">
    <property type="match status" value="1"/>
</dbReference>
<comment type="caution">
    <text evidence="3">The sequence shown here is derived from an EMBL/GenBank/DDBJ whole genome shotgun (WGS) entry which is preliminary data.</text>
</comment>
<evidence type="ECO:0000256" key="1">
    <source>
        <dbReference type="SAM" id="MobiDB-lite"/>
    </source>
</evidence>
<feature type="domain" description="XRCC4 coiled-coil" evidence="2">
    <location>
        <begin position="100"/>
        <end position="169"/>
    </location>
</feature>
<feature type="compositionally biased region" description="Low complexity" evidence="1">
    <location>
        <begin position="330"/>
        <end position="339"/>
    </location>
</feature>
<dbReference type="Pfam" id="PF21924">
    <property type="entry name" value="XRCC4_CC"/>
    <property type="match status" value="1"/>
</dbReference>
<evidence type="ECO:0000259" key="2">
    <source>
        <dbReference type="Pfam" id="PF21924"/>
    </source>
</evidence>
<feature type="region of interest" description="Disordered" evidence="1">
    <location>
        <begin position="171"/>
        <end position="394"/>
    </location>
</feature>
<feature type="compositionally biased region" description="Basic and acidic residues" evidence="1">
    <location>
        <begin position="173"/>
        <end position="193"/>
    </location>
</feature>
<dbReference type="InterPro" id="IPR014751">
    <property type="entry name" value="XRCC4-like_C"/>
</dbReference>
<dbReference type="Proteomes" id="UP001642502">
    <property type="component" value="Unassembled WGS sequence"/>
</dbReference>
<keyword evidence="4" id="KW-1185">Reference proteome</keyword>
<reference evidence="3 4" key="1">
    <citation type="submission" date="2024-01" db="EMBL/GenBank/DDBJ databases">
        <authorList>
            <person name="Allen C."/>
            <person name="Tagirdzhanova G."/>
        </authorList>
    </citation>
    <scope>NUCLEOTIDE SEQUENCE [LARGE SCALE GENOMIC DNA]</scope>
    <source>
        <strain evidence="3 4">CBS 119000</strain>
    </source>
</reference>
<feature type="compositionally biased region" description="Acidic residues" evidence="1">
    <location>
        <begin position="311"/>
        <end position="327"/>
    </location>
</feature>
<dbReference type="InterPro" id="IPR053962">
    <property type="entry name" value="XRCC4_CC"/>
</dbReference>
<feature type="compositionally biased region" description="Low complexity" evidence="1">
    <location>
        <begin position="223"/>
        <end position="241"/>
    </location>
</feature>
<sequence>MTSRPGRLISIPRSDKDGSRVLLWATPSSPASDELDARLEATEGEEPYFFRWSVNNVDATATVVERETITITIRRRVQDITQRLGTLCLTFAESTDIQIFDWCVDTMDRKDQAVRELAKAEAERTALQATVDDLKAQLDEFLRIKEADETALLSKFCLLLNEKKATIRQQQRQLHDAGRADAERAQKAQVEAEIKEEEEDDEMESAPVPAPPTRGRRGRARAGRSGNVGRGAKTTTAATARRGSKRRAAAAASDVEDADSDDDGFAKPAFSRTKGSARQVAQHDQNAAVTEIRAEPADDTGTESEVHQTTENEDESTQGEEEPEPMQEDAAVTEAAPTPEEAPPPRRALVFGKDRGAASGSTAVAPVAVSAVAPSSSKAHNVAGSDSSETDDEL</sequence>
<accession>A0ABP0D9T3</accession>
<gene>
    <name evidence="3" type="ORF">SEPCBS119000_001277</name>
</gene>
<evidence type="ECO:0000313" key="4">
    <source>
        <dbReference type="Proteomes" id="UP001642502"/>
    </source>
</evidence>
<dbReference type="SUPFAM" id="SSF58022">
    <property type="entry name" value="XRCC4, C-terminal oligomerization domain"/>
    <property type="match status" value="1"/>
</dbReference>
<organism evidence="3 4">
    <name type="scientific">Sporothrix epigloea</name>
    <dbReference type="NCBI Taxonomy" id="1892477"/>
    <lineage>
        <taxon>Eukaryota</taxon>
        <taxon>Fungi</taxon>
        <taxon>Dikarya</taxon>
        <taxon>Ascomycota</taxon>
        <taxon>Pezizomycotina</taxon>
        <taxon>Sordariomycetes</taxon>
        <taxon>Sordariomycetidae</taxon>
        <taxon>Ophiostomatales</taxon>
        <taxon>Ophiostomataceae</taxon>
        <taxon>Sporothrix</taxon>
    </lineage>
</organism>
<name>A0ABP0D9T3_9PEZI</name>
<protein>
    <recommendedName>
        <fullName evidence="2">XRCC4 coiled-coil domain-containing protein</fullName>
    </recommendedName>
</protein>